<dbReference type="SMART" id="SM00382">
    <property type="entry name" value="AAA"/>
    <property type="match status" value="1"/>
</dbReference>
<dbReference type="AlphaFoldDB" id="A0A3P3QNR0"/>
<dbReference type="OrthoDB" id="9809324at2"/>
<protein>
    <submittedName>
        <fullName evidence="2">AAA family ATPase</fullName>
    </submittedName>
</protein>
<dbReference type="Proteomes" id="UP000276260">
    <property type="component" value="Unassembled WGS sequence"/>
</dbReference>
<dbReference type="EMBL" id="RRCF01000001">
    <property type="protein sequence ID" value="RRJ22538.1"/>
    <property type="molecule type" value="Genomic_DNA"/>
</dbReference>
<evidence type="ECO:0000259" key="1">
    <source>
        <dbReference type="SMART" id="SM00382"/>
    </source>
</evidence>
<dbReference type="PANTHER" id="PTHR43581">
    <property type="entry name" value="ATP/GTP PHOSPHATASE"/>
    <property type="match status" value="1"/>
</dbReference>
<evidence type="ECO:0000313" key="2">
    <source>
        <dbReference type="EMBL" id="RRJ22538.1"/>
    </source>
</evidence>
<accession>A0A3P3QNR0</accession>
<dbReference type="GO" id="GO:0016887">
    <property type="term" value="F:ATP hydrolysis activity"/>
    <property type="evidence" value="ECO:0007669"/>
    <property type="project" value="InterPro"/>
</dbReference>
<dbReference type="Pfam" id="PF13476">
    <property type="entry name" value="AAA_23"/>
    <property type="match status" value="1"/>
</dbReference>
<dbReference type="InterPro" id="IPR027417">
    <property type="entry name" value="P-loop_NTPase"/>
</dbReference>
<dbReference type="Gene3D" id="3.40.50.300">
    <property type="entry name" value="P-loop containing nucleotide triphosphate hydrolases"/>
    <property type="match status" value="2"/>
</dbReference>
<name>A0A3P3QNR0_9GAMM</name>
<keyword evidence="3" id="KW-1185">Reference proteome</keyword>
<gene>
    <name evidence="2" type="ORF">EIK76_00180</name>
</gene>
<dbReference type="InterPro" id="IPR051396">
    <property type="entry name" value="Bact_Antivir_Def_Nuclease"/>
</dbReference>
<evidence type="ECO:0000313" key="3">
    <source>
        <dbReference type="Proteomes" id="UP000276260"/>
    </source>
</evidence>
<dbReference type="PANTHER" id="PTHR43581:SF4">
    <property type="entry name" value="ATP_GTP PHOSPHATASE"/>
    <property type="match status" value="1"/>
</dbReference>
<organism evidence="2 3">
    <name type="scientific">Rheinheimera mesophila</name>
    <dbReference type="NCBI Taxonomy" id="1547515"/>
    <lineage>
        <taxon>Bacteria</taxon>
        <taxon>Pseudomonadati</taxon>
        <taxon>Pseudomonadota</taxon>
        <taxon>Gammaproteobacteria</taxon>
        <taxon>Chromatiales</taxon>
        <taxon>Chromatiaceae</taxon>
        <taxon>Rheinheimera</taxon>
    </lineage>
</organism>
<dbReference type="SUPFAM" id="SSF52540">
    <property type="entry name" value="P-loop containing nucleoside triphosphate hydrolases"/>
    <property type="match status" value="1"/>
</dbReference>
<reference evidence="2 3" key="1">
    <citation type="submission" date="2018-11" db="EMBL/GenBank/DDBJ databases">
        <title>Draft genome analysis of Rheinheimera mesophila isolated from an industrial waste site.</title>
        <authorList>
            <person name="Yu Q."/>
            <person name="Qi Y."/>
            <person name="Zhang H."/>
            <person name="Lu Y."/>
            <person name="Pu J."/>
        </authorList>
    </citation>
    <scope>NUCLEOTIDE SEQUENCE [LARGE SCALE GENOMIC DNA]</scope>
    <source>
        <strain evidence="2 3">IITR13</strain>
    </source>
</reference>
<sequence length="563" mass="62213">MAAYKLVSLKITPPPFRKLSELEINFAERITLIAGHNGIGKSTILGLVANGSGLTERTYTSYTGKTYQGNLNEIIYIDYETELANVENPPRPVLLYDLEGEQFEKRCALTKRTIPSTKSRPVERHEVRVVPRNVSGEPYTIPATGVTIGDSSKVPIPTLYLGMTRMLPIGESNQDMIESDIDTAINQDDAKFINDFVNAVIGVSKQSGPTGITTQGIRGTSKKSKHPVYAHSAKSISLGQDSLSSIATALASFKKLQREWSDYPGGLLVIDEIDAGFHPHAQKKLIRKIASCARSLKLQVVATTHSLSLIEDIHPENNPVGGNGVSPDKVIYIWDSRNPKVAEISLQGIRDDMNLTAPEEPVNTPKSKLKVYLEDPEADLFFKKLLTPALRKKVKEATGRLLQHIPIRVGCDNLQGLQKYDPHFKTVIIVVDADSSIKQQGGKVPQNIVKLPGASASSGKGLNPEQTIFSFIKDIVDNPGAHQETYSALLRKNITADQLTEHLLNGDYNITDRDSSKKWMNQRLKHITKWNLIELWLKENPQKVEKFNSDFLAAAVAANKLNK</sequence>
<feature type="domain" description="AAA+ ATPase" evidence="1">
    <location>
        <begin position="27"/>
        <end position="319"/>
    </location>
</feature>
<comment type="caution">
    <text evidence="2">The sequence shown here is derived from an EMBL/GenBank/DDBJ whole genome shotgun (WGS) entry which is preliminary data.</text>
</comment>
<dbReference type="Pfam" id="PF13304">
    <property type="entry name" value="AAA_21"/>
    <property type="match status" value="1"/>
</dbReference>
<dbReference type="InterPro" id="IPR003593">
    <property type="entry name" value="AAA+_ATPase"/>
</dbReference>
<dbReference type="GO" id="GO:0005524">
    <property type="term" value="F:ATP binding"/>
    <property type="evidence" value="ECO:0007669"/>
    <property type="project" value="InterPro"/>
</dbReference>
<dbReference type="GO" id="GO:0006302">
    <property type="term" value="P:double-strand break repair"/>
    <property type="evidence" value="ECO:0007669"/>
    <property type="project" value="InterPro"/>
</dbReference>
<dbReference type="RefSeq" id="WP_046521172.1">
    <property type="nucleotide sequence ID" value="NZ_LAVS01000090.1"/>
</dbReference>
<proteinExistence type="predicted"/>
<dbReference type="InterPro" id="IPR038729">
    <property type="entry name" value="Rad50/SbcC_AAA"/>
</dbReference>
<dbReference type="InterPro" id="IPR003959">
    <property type="entry name" value="ATPase_AAA_core"/>
</dbReference>